<proteinExistence type="predicted"/>
<dbReference type="Proteomes" id="UP000442105">
    <property type="component" value="Unassembled WGS sequence"/>
</dbReference>
<accession>A0A646FYD9</accession>
<dbReference type="AlphaFoldDB" id="A0A646FYD9"/>
<dbReference type="RefSeq" id="WP_153081896.1">
    <property type="nucleotide sequence ID" value="NZ_VZCB01000079.1"/>
</dbReference>
<reference evidence="3 4" key="1">
    <citation type="submission" date="2019-09" db="EMBL/GenBank/DDBJ databases">
        <title>Distinct polysaccharide growth profiles of human intestinal Prevotella copri isolates.</title>
        <authorList>
            <person name="Fehlner-Peach H."/>
            <person name="Magnabosco C."/>
            <person name="Raghavan V."/>
            <person name="Scher J.U."/>
            <person name="Tett A."/>
            <person name="Cox L.M."/>
            <person name="Gottsegen C."/>
            <person name="Watters A."/>
            <person name="Wiltshire- Gordon J.D."/>
            <person name="Segata N."/>
            <person name="Bonneau R."/>
            <person name="Littman D.R."/>
        </authorList>
    </citation>
    <scope>NUCLEOTIDE SEQUENCE [LARGE SCALE GENOMIC DNA]</scope>
    <source>
        <strain evidence="2">IA622</strain>
        <strain evidence="4">iA622</strain>
        <strain evidence="1">IAQ1179</strain>
        <strain evidence="3">iAQ1179</strain>
    </source>
</reference>
<organism evidence="2 4">
    <name type="scientific">Segatella copri</name>
    <dbReference type="NCBI Taxonomy" id="165179"/>
    <lineage>
        <taxon>Bacteria</taxon>
        <taxon>Pseudomonadati</taxon>
        <taxon>Bacteroidota</taxon>
        <taxon>Bacteroidia</taxon>
        <taxon>Bacteroidales</taxon>
        <taxon>Prevotellaceae</taxon>
        <taxon>Segatella</taxon>
    </lineage>
</organism>
<dbReference type="EMBL" id="VZCW01000343">
    <property type="protein sequence ID" value="MQN13788.1"/>
    <property type="molecule type" value="Genomic_DNA"/>
</dbReference>
<gene>
    <name evidence="2" type="ORF">F7D73_10030</name>
    <name evidence="1" type="ORF">F7D95_13515</name>
</gene>
<name>A0A646FYD9_9BACT</name>
<protein>
    <submittedName>
        <fullName evidence="2">Uncharacterized protein</fullName>
    </submittedName>
</protein>
<dbReference type="EMBL" id="VZCB01000079">
    <property type="protein sequence ID" value="MQN81279.1"/>
    <property type="molecule type" value="Genomic_DNA"/>
</dbReference>
<evidence type="ECO:0000313" key="4">
    <source>
        <dbReference type="Proteomes" id="UP000480425"/>
    </source>
</evidence>
<evidence type="ECO:0000313" key="1">
    <source>
        <dbReference type="EMBL" id="MQN13788.1"/>
    </source>
</evidence>
<evidence type="ECO:0000313" key="2">
    <source>
        <dbReference type="EMBL" id="MQN81279.1"/>
    </source>
</evidence>
<sequence>MRYAIVETSKAEAKGLKAKLHRTNNTGSKMAVNENELLKVNENPETAAAELGGKLQELQEFKNELNKWDE</sequence>
<dbReference type="OrthoDB" id="9924916at2"/>
<comment type="caution">
    <text evidence="2">The sequence shown here is derived from an EMBL/GenBank/DDBJ whole genome shotgun (WGS) entry which is preliminary data.</text>
</comment>
<evidence type="ECO:0000313" key="3">
    <source>
        <dbReference type="Proteomes" id="UP000442105"/>
    </source>
</evidence>
<dbReference type="Proteomes" id="UP000480425">
    <property type="component" value="Unassembled WGS sequence"/>
</dbReference>